<sequence length="60" mass="6644">MRLGNTHVFNVAMSVPLVVSRVPALHGVVVKEGATPPLRIGSACHRAVRCLDRERRDERL</sequence>
<dbReference type="EMBL" id="PVHK01000056">
    <property type="protein sequence ID" value="PRH42641.1"/>
    <property type="molecule type" value="Genomic_DNA"/>
</dbReference>
<evidence type="ECO:0000313" key="1">
    <source>
        <dbReference type="EMBL" id="PRH42641.1"/>
    </source>
</evidence>
<reference evidence="1 2" key="1">
    <citation type="submission" date="2018-03" db="EMBL/GenBank/DDBJ databases">
        <authorList>
            <person name="Nguyen K."/>
            <person name="Fouts D."/>
            <person name="Sutton G."/>
        </authorList>
    </citation>
    <scope>NUCLEOTIDE SEQUENCE [LARGE SCALE GENOMIC DNA]</scope>
    <source>
        <strain evidence="1 2">AU3578</strain>
    </source>
</reference>
<accession>A0A132DP46</accession>
<proteinExistence type="predicted"/>
<dbReference type="RefSeq" id="WP_014724869.1">
    <property type="nucleotide sequence ID" value="NZ_BGKC01000001.1"/>
</dbReference>
<gene>
    <name evidence="1" type="ORF">C6T65_09040</name>
</gene>
<protein>
    <submittedName>
        <fullName evidence="1">Uncharacterized protein</fullName>
    </submittedName>
</protein>
<comment type="caution">
    <text evidence="1">The sequence shown here is derived from an EMBL/GenBank/DDBJ whole genome shotgun (WGS) entry which is preliminary data.</text>
</comment>
<dbReference type="AlphaFoldDB" id="A0A132DP46"/>
<dbReference type="Proteomes" id="UP000237632">
    <property type="component" value="Unassembled WGS sequence"/>
</dbReference>
<name>A0A132DP46_BURVI</name>
<organism evidence="1 2">
    <name type="scientific">Burkholderia vietnamiensis</name>
    <dbReference type="NCBI Taxonomy" id="60552"/>
    <lineage>
        <taxon>Bacteria</taxon>
        <taxon>Pseudomonadati</taxon>
        <taxon>Pseudomonadota</taxon>
        <taxon>Betaproteobacteria</taxon>
        <taxon>Burkholderiales</taxon>
        <taxon>Burkholderiaceae</taxon>
        <taxon>Burkholderia</taxon>
        <taxon>Burkholderia cepacia complex</taxon>
    </lineage>
</organism>
<evidence type="ECO:0000313" key="2">
    <source>
        <dbReference type="Proteomes" id="UP000237632"/>
    </source>
</evidence>